<dbReference type="STRING" id="272843.PM0305"/>
<protein>
    <recommendedName>
        <fullName evidence="3">Type I-F CRISPR-associated protein Csy1</fullName>
    </recommendedName>
</protein>
<dbReference type="RefSeq" id="WP_010906577.1">
    <property type="nucleotide sequence ID" value="NC_002663.1"/>
</dbReference>
<evidence type="ECO:0000313" key="1">
    <source>
        <dbReference type="EMBL" id="AAK02389.1"/>
    </source>
</evidence>
<gene>
    <name evidence="1" type="ordered locus">PM0305</name>
</gene>
<name>Q9CNW8_PASMU</name>
<dbReference type="KEGG" id="pmu:PM0305"/>
<dbReference type="NCBIfam" id="TIGR02564">
    <property type="entry name" value="cas_Csy1"/>
    <property type="match status" value="1"/>
</dbReference>
<organism evidence="1 2">
    <name type="scientific">Pasteurella multocida (strain Pm70)</name>
    <dbReference type="NCBI Taxonomy" id="272843"/>
    <lineage>
        <taxon>Bacteria</taxon>
        <taxon>Pseudomonadati</taxon>
        <taxon>Pseudomonadota</taxon>
        <taxon>Gammaproteobacteria</taxon>
        <taxon>Pasteurellales</taxon>
        <taxon>Pasteurellaceae</taxon>
        <taxon>Pasteurella</taxon>
    </lineage>
</organism>
<keyword evidence="2" id="KW-1185">Reference proteome</keyword>
<dbReference type="EnsemblBacteria" id="AAK02389">
    <property type="protein sequence ID" value="AAK02389"/>
    <property type="gene ID" value="PM0305"/>
</dbReference>
<reference evidence="1 2" key="1">
    <citation type="journal article" date="2001" name="Proc. Natl. Acad. Sci. U.S.A.">
        <title>Complete genomic sequence of Pasteurella multocida Pm70.</title>
        <authorList>
            <person name="May B.J."/>
            <person name="Zhang Q."/>
            <person name="Li L.L."/>
            <person name="Paustian M.L."/>
            <person name="Whittam T.S."/>
            <person name="Kapur V."/>
        </authorList>
    </citation>
    <scope>NUCLEOTIDE SEQUENCE [LARGE SCALE GENOMIC DNA]</scope>
    <source>
        <strain evidence="1 2">Pm70</strain>
    </source>
</reference>
<dbReference type="AlphaFoldDB" id="Q9CNW8"/>
<dbReference type="HOGENOM" id="CLU_038921_0_0_6"/>
<evidence type="ECO:0008006" key="3">
    <source>
        <dbReference type="Google" id="ProtNLM"/>
    </source>
</evidence>
<accession>Q9CNW8</accession>
<evidence type="ECO:0000313" key="2">
    <source>
        <dbReference type="Proteomes" id="UP000000809"/>
    </source>
</evidence>
<dbReference type="Pfam" id="PF09611">
    <property type="entry name" value="Cas_Csy1"/>
    <property type="match status" value="1"/>
</dbReference>
<dbReference type="PATRIC" id="fig|272843.6.peg.317"/>
<sequence length="444" mass="51929">MKSNFVRNRISSFFEERKIKKIKTLRRKLAKETDPVEIEKLTQSINNLEHYYQYDICMSDFAIRMTAQLTFGTHISKGIHPDSRGNNVKFQATFIYNEYVGSHCLKTLELDANGDASALPLVALFDYIIDDENELTLRELLLADDPRLVGCFADDLELSEQYKKRFQDVLTGEVRELATYELNKQLFWVNSVSSIENDDYICLIPLYPSALTHTFYQKIVQTRYSEKNKNASTKRYKKVSGQEHYCSINDLGIVSLGGSNSQNVSQLNSSQKGRHYLLPSLPPRCKTHKIKPINLLSNTIFNNDLAYICQGGLDKLYSVVKAQKNVYTVRDNRSKALNMILESILDIVSELQKQPAGWSKDSQLEMCEKYWLDPKRVHLPDEEAFRAEYEKGEWVAEVERRFALWLNKRLQKRFPHIAKDFDDVEYHEWRRNIRRTLRYRLRHP</sequence>
<proteinExistence type="predicted"/>
<dbReference type="CDD" id="cd09675">
    <property type="entry name" value="Csy1_I-F"/>
    <property type="match status" value="1"/>
</dbReference>
<dbReference type="EMBL" id="AE004439">
    <property type="protein sequence ID" value="AAK02389.1"/>
    <property type="molecule type" value="Genomic_DNA"/>
</dbReference>
<dbReference type="OrthoDB" id="9815616at2"/>
<dbReference type="Proteomes" id="UP000000809">
    <property type="component" value="Chromosome"/>
</dbReference>
<dbReference type="InterPro" id="IPR013397">
    <property type="entry name" value="CRISPR-assoc_prot_Csy1"/>
</dbReference>